<dbReference type="KEGG" id="mgi:Mflv_2827"/>
<sequence length="97" mass="10492">MTAAPRVDGDLRGRHRPQCADLALADREMASARSRFRRGEVSLRPQYAPSRIASAWWATISPRCKRVASCTGSDDDDDAAGPRTPRPASSDRPPAGS</sequence>
<evidence type="ECO:0000313" key="2">
    <source>
        <dbReference type="EMBL" id="ABP45304.1"/>
    </source>
</evidence>
<organism evidence="2">
    <name type="scientific">Mycolicibacterium gilvum (strain PYR-GCK)</name>
    <name type="common">Mycobacterium gilvum (strain PYR-GCK)</name>
    <dbReference type="NCBI Taxonomy" id="350054"/>
    <lineage>
        <taxon>Bacteria</taxon>
        <taxon>Bacillati</taxon>
        <taxon>Actinomycetota</taxon>
        <taxon>Actinomycetes</taxon>
        <taxon>Mycobacteriales</taxon>
        <taxon>Mycobacteriaceae</taxon>
        <taxon>Mycolicibacterium</taxon>
    </lineage>
</organism>
<evidence type="ECO:0000256" key="1">
    <source>
        <dbReference type="SAM" id="MobiDB-lite"/>
    </source>
</evidence>
<proteinExistence type="predicted"/>
<name>A4T1Z9_MYCGI</name>
<reference evidence="2" key="1">
    <citation type="submission" date="2007-04" db="EMBL/GenBank/DDBJ databases">
        <authorList>
            <consortium name="US DOE Joint Genome Institute"/>
            <person name="Copeland A."/>
            <person name="Lucas S."/>
            <person name="Lapidus A."/>
            <person name="Barry K."/>
            <person name="Detter J.C."/>
            <person name="Glavina del Rio T."/>
            <person name="Hammon N."/>
            <person name="Israni S."/>
            <person name="Dalin E."/>
            <person name="Tice H."/>
            <person name="Pitluck S."/>
            <person name="Chain P."/>
            <person name="Malfatti S."/>
            <person name="Shin M."/>
            <person name="Vergez L."/>
            <person name="Schmutz J."/>
            <person name="Larimer F."/>
            <person name="Land M."/>
            <person name="Hauser L."/>
            <person name="Kyrpides N."/>
            <person name="Mikhailova N."/>
            <person name="Miller C."/>
            <person name="Richardson P."/>
        </authorList>
    </citation>
    <scope>NUCLEOTIDE SEQUENCE</scope>
    <source>
        <strain evidence="2">PYR-GCK</strain>
    </source>
</reference>
<reference evidence="2" key="2">
    <citation type="journal article" date="2013" name="PLoS ONE">
        <title>A Gene Expression Study of the Activities of Aromatic Ring-Cleavage Dioxygenases in Mycobacterium gilvum PYR-GCK to Changes in Salinity and pH during Pyrene Degradation.</title>
        <authorList>
            <person name="Badejo A.C."/>
            <person name="Badejo A.O."/>
            <person name="Shin K.H."/>
            <person name="Chai Y.G."/>
        </authorList>
    </citation>
    <scope>NUCLEOTIDE SEQUENCE [LARGE SCALE GENOMIC DNA]</scope>
    <source>
        <strain evidence="2">PYR-GCK</strain>
    </source>
</reference>
<dbReference type="AlphaFoldDB" id="A4T1Z9"/>
<protein>
    <submittedName>
        <fullName evidence="2">Uncharacterized protein</fullName>
    </submittedName>
</protein>
<feature type="region of interest" description="Disordered" evidence="1">
    <location>
        <begin position="67"/>
        <end position="97"/>
    </location>
</feature>
<gene>
    <name evidence="2" type="ordered locus">Mflv_2827</name>
</gene>
<dbReference type="HOGENOM" id="CLU_2343665_0_0_11"/>
<accession>A4T1Z9</accession>
<dbReference type="EMBL" id="CP000656">
    <property type="protein sequence ID" value="ABP45304.1"/>
    <property type="molecule type" value="Genomic_DNA"/>
</dbReference>